<protein>
    <submittedName>
        <fullName evidence="1">Uncharacterized protein</fullName>
    </submittedName>
</protein>
<reference evidence="2" key="1">
    <citation type="submission" date="2016-10" db="EMBL/GenBank/DDBJ databases">
        <authorList>
            <person name="Varghese N."/>
            <person name="Submissions S."/>
        </authorList>
    </citation>
    <scope>NUCLEOTIDE SEQUENCE [LARGE SCALE GENOMIC DNA]</scope>
    <source>
        <strain evidence="2">DSM 8987</strain>
    </source>
</reference>
<dbReference type="Proteomes" id="UP000243205">
    <property type="component" value="Unassembled WGS sequence"/>
</dbReference>
<organism evidence="1 2">
    <name type="scientific">Desulfuromonas thiophila</name>
    <dbReference type="NCBI Taxonomy" id="57664"/>
    <lineage>
        <taxon>Bacteria</taxon>
        <taxon>Pseudomonadati</taxon>
        <taxon>Thermodesulfobacteriota</taxon>
        <taxon>Desulfuromonadia</taxon>
        <taxon>Desulfuromonadales</taxon>
        <taxon>Desulfuromonadaceae</taxon>
        <taxon>Desulfuromonas</taxon>
    </lineage>
</organism>
<dbReference type="AlphaFoldDB" id="A0A1G7EUK0"/>
<keyword evidence="2" id="KW-1185">Reference proteome</keyword>
<name>A0A1G7EUK0_9BACT</name>
<evidence type="ECO:0000313" key="1">
    <source>
        <dbReference type="EMBL" id="SDE67354.1"/>
    </source>
</evidence>
<gene>
    <name evidence="1" type="ORF">SAMN05661003_12331</name>
</gene>
<accession>A0A1G7EUK0</accession>
<dbReference type="STRING" id="57664.SAMN05661003_12331"/>
<proteinExistence type="predicted"/>
<dbReference type="EMBL" id="FNAQ01000023">
    <property type="protein sequence ID" value="SDE67354.1"/>
    <property type="molecule type" value="Genomic_DNA"/>
</dbReference>
<sequence length="84" mass="9921">MRTRLELAAQLEERLNRTIDIGVITAQNLVYAREAILNGRRLVTLHRDDTEAAETRLLGSYFTFRQDRKEVEESYRVVRQCRPE</sequence>
<evidence type="ECO:0000313" key="2">
    <source>
        <dbReference type="Proteomes" id="UP000243205"/>
    </source>
</evidence>